<keyword evidence="13" id="KW-0325">Glycoprotein</keyword>
<evidence type="ECO:0000256" key="6">
    <source>
        <dbReference type="ARBA" id="ARBA00022723"/>
    </source>
</evidence>
<proteinExistence type="evidence at transcript level"/>
<dbReference type="InterPro" id="IPR021190">
    <property type="entry name" value="Pept_M10A"/>
</dbReference>
<evidence type="ECO:0000259" key="19">
    <source>
        <dbReference type="SMART" id="SM00235"/>
    </source>
</evidence>
<evidence type="ECO:0000256" key="10">
    <source>
        <dbReference type="ARBA" id="ARBA00022837"/>
    </source>
</evidence>
<feature type="region of interest" description="Disordered" evidence="17">
    <location>
        <begin position="259"/>
        <end position="287"/>
    </location>
</feature>
<dbReference type="Pfam" id="PF00413">
    <property type="entry name" value="Peptidase_M10"/>
    <property type="match status" value="1"/>
</dbReference>
<feature type="chain" id="PRO_5003561723" evidence="18">
    <location>
        <begin position="23"/>
        <end position="287"/>
    </location>
</feature>
<evidence type="ECO:0000256" key="2">
    <source>
        <dbReference type="ARBA" id="ARBA00010370"/>
    </source>
</evidence>
<evidence type="ECO:0000256" key="18">
    <source>
        <dbReference type="SAM" id="SignalP"/>
    </source>
</evidence>
<dbReference type="GO" id="GO:0005615">
    <property type="term" value="C:extracellular space"/>
    <property type="evidence" value="ECO:0007669"/>
    <property type="project" value="TreeGrafter"/>
</dbReference>
<comment type="cofactor">
    <cofactor evidence="15">
        <name>Zn(2+)</name>
        <dbReference type="ChEBI" id="CHEBI:29105"/>
    </cofactor>
    <text evidence="15">Binds 2 Zn(2+) ions per subunit.</text>
</comment>
<feature type="binding site" evidence="15">
    <location>
        <position position="198"/>
    </location>
    <ligand>
        <name>Ca(2+)</name>
        <dbReference type="ChEBI" id="CHEBI:29108"/>
        <label>1</label>
    </ligand>
</feature>
<dbReference type="SUPFAM" id="SSF47090">
    <property type="entry name" value="PGBD-like"/>
    <property type="match status" value="1"/>
</dbReference>
<dbReference type="InterPro" id="IPR006026">
    <property type="entry name" value="Peptidase_Metallo"/>
</dbReference>
<keyword evidence="4" id="KW-0272">Extracellular matrix</keyword>
<dbReference type="SUPFAM" id="SSF55486">
    <property type="entry name" value="Metalloproteases ('zincins'), catalytic domain"/>
    <property type="match status" value="1"/>
</dbReference>
<evidence type="ECO:0000256" key="7">
    <source>
        <dbReference type="ARBA" id="ARBA00022729"/>
    </source>
</evidence>
<protein>
    <submittedName>
        <fullName evidence="20">Matrix metalloproteinase</fullName>
    </submittedName>
</protein>
<keyword evidence="10 15" id="KW-0106">Calcium</keyword>
<evidence type="ECO:0000256" key="16">
    <source>
        <dbReference type="PIRSR" id="PIRSR621190-5"/>
    </source>
</evidence>
<evidence type="ECO:0000256" key="9">
    <source>
        <dbReference type="ARBA" id="ARBA00022833"/>
    </source>
</evidence>
<feature type="domain" description="Peptidase metallopeptidase" evidence="19">
    <location>
        <begin position="101"/>
        <end position="260"/>
    </location>
</feature>
<dbReference type="InterPro" id="IPR002477">
    <property type="entry name" value="Peptidoglycan-bd-like"/>
</dbReference>
<feature type="binding site" evidence="15">
    <location>
        <position position="191"/>
    </location>
    <ligand>
        <name>Ca(2+)</name>
        <dbReference type="ChEBI" id="CHEBI:29108"/>
        <label>2</label>
    </ligand>
</feature>
<keyword evidence="5" id="KW-0645">Protease</keyword>
<feature type="binding site" description="in inhibited form" evidence="15">
    <location>
        <position position="88"/>
    </location>
    <ligand>
        <name>Zn(2+)</name>
        <dbReference type="ChEBI" id="CHEBI:29105"/>
        <label>2</label>
        <note>catalytic</note>
    </ligand>
</feature>
<evidence type="ECO:0000256" key="5">
    <source>
        <dbReference type="ARBA" id="ARBA00022670"/>
    </source>
</evidence>
<feature type="binding site" evidence="15">
    <location>
        <position position="171"/>
    </location>
    <ligand>
        <name>Ca(2+)</name>
        <dbReference type="ChEBI" id="CHEBI:29108"/>
        <label>3</label>
    </ligand>
</feature>
<keyword evidence="8" id="KW-0378">Hydrolase</keyword>
<feature type="short sequence motif" description="Cysteine switch" evidence="16">
    <location>
        <begin position="86"/>
        <end position="93"/>
    </location>
</feature>
<dbReference type="GO" id="GO:0031012">
    <property type="term" value="C:extracellular matrix"/>
    <property type="evidence" value="ECO:0007669"/>
    <property type="project" value="InterPro"/>
</dbReference>
<feature type="binding site" evidence="15">
    <location>
        <position position="186"/>
    </location>
    <ligand>
        <name>Ca(2+)</name>
        <dbReference type="ChEBI" id="CHEBI:29108"/>
        <label>2</label>
    </ligand>
</feature>
<evidence type="ECO:0000256" key="17">
    <source>
        <dbReference type="SAM" id="MobiDB-lite"/>
    </source>
</evidence>
<reference evidence="20" key="2">
    <citation type="submission" date="2012-01" db="EMBL/GenBank/DDBJ databases">
        <authorList>
            <person name="Ching A.T.C."/>
            <person name="Junqueira-de-Azevedo I.L.M."/>
        </authorList>
    </citation>
    <scope>NUCLEOTIDE SEQUENCE</scope>
    <source>
        <strain evidence="20">TSTR0014C</strain>
        <tissue evidence="20">Venom gland</tissue>
    </source>
</reference>
<feature type="binding site" evidence="15">
    <location>
        <position position="216"/>
    </location>
    <ligand>
        <name>Zn(2+)</name>
        <dbReference type="ChEBI" id="CHEBI:29105"/>
        <label>2</label>
        <note>catalytic</note>
    </ligand>
</feature>
<feature type="compositionally biased region" description="Polar residues" evidence="17">
    <location>
        <begin position="277"/>
        <end position="287"/>
    </location>
</feature>
<keyword evidence="7 18" id="KW-0732">Signal</keyword>
<sequence length="287" mass="31078">MRVPAPAFLLLLALLPLPCPRAAPMEGPLTDRELAVRYLQRYGYLTATNPGGQMELEAPLKAMQKQLGLPETGELDAPTLTAMRAPRCGVPDVGGYTTFPGRPTWDHTDLTYRVVNYSPDLDVASIDDAFTRAFGMWSNVAPLTFTRQEQGDVDILIGFGSQNHGDGYPFDGQYGVLAHAFAPGTNSISGDAHFDEDELWTQGGGNGFSLFIVAAHEFGHSLGLDHSSIQGALMYPTYAYQANLQLHSDDVAGIQDLYGQRAGPQSDSGRLARKRGQSSQQSPLPIH</sequence>
<feature type="binding site" evidence="15">
    <location>
        <position position="179"/>
    </location>
    <ligand>
        <name>Zn(2+)</name>
        <dbReference type="ChEBI" id="CHEBI:29105"/>
        <label>1</label>
    </ligand>
</feature>
<accession>H2FLD2</accession>
<feature type="binding site" evidence="15">
    <location>
        <position position="172"/>
    </location>
    <ligand>
        <name>Ca(2+)</name>
        <dbReference type="ChEBI" id="CHEBI:29108"/>
        <label>3</label>
    </ligand>
</feature>
<dbReference type="InterPro" id="IPR036365">
    <property type="entry name" value="PGBD-like_sf"/>
</dbReference>
<dbReference type="GO" id="GO:0030198">
    <property type="term" value="P:extracellular matrix organization"/>
    <property type="evidence" value="ECO:0007669"/>
    <property type="project" value="TreeGrafter"/>
</dbReference>
<reference evidence="20" key="1">
    <citation type="journal article" date="2012" name="J. Proteome Res.">
        <title>Venomics profiling of Thamnodynastes strigatus unveils matrix metalloproteinases and other novel proteins recruited to the toxin arsenal of rear-fanged snakes.</title>
        <authorList>
            <person name="Ching A.T."/>
            <person name="Paes Leme A.F."/>
            <person name="Zelanis A."/>
            <person name="Rocha M.M."/>
            <person name="Furtado Mde F."/>
            <person name="Silva D.A."/>
            <person name="Trugilho M.R."/>
            <person name="da Rocha S.L."/>
            <person name="Perales J."/>
            <person name="Ho P.L."/>
            <person name="Serrano S.M."/>
            <person name="Junqueira-de-Azevedo I.L."/>
        </authorList>
    </citation>
    <scope>NUCLEOTIDE SEQUENCE</scope>
    <source>
        <strain evidence="20">TSTR0014C</strain>
        <tissue evidence="20">Venom gland</tissue>
    </source>
</reference>
<dbReference type="PANTHER" id="PTHR10201">
    <property type="entry name" value="MATRIX METALLOPROTEINASE"/>
    <property type="match status" value="1"/>
</dbReference>
<dbReference type="CDD" id="cd04278">
    <property type="entry name" value="ZnMc_MMP"/>
    <property type="match status" value="1"/>
</dbReference>
<dbReference type="Gene3D" id="3.40.390.10">
    <property type="entry name" value="Collagenase (Catalytic Domain)"/>
    <property type="match status" value="1"/>
</dbReference>
<dbReference type="GO" id="GO:0008270">
    <property type="term" value="F:zinc ion binding"/>
    <property type="evidence" value="ECO:0007669"/>
    <property type="project" value="InterPro"/>
</dbReference>
<feature type="binding site" evidence="15">
    <location>
        <position position="120"/>
    </location>
    <ligand>
        <name>Ca(2+)</name>
        <dbReference type="ChEBI" id="CHEBI:29108"/>
        <label>1</label>
    </ligand>
</feature>
<dbReference type="InterPro" id="IPR033739">
    <property type="entry name" value="M10A_MMP"/>
</dbReference>
<evidence type="ECO:0000256" key="15">
    <source>
        <dbReference type="PIRSR" id="PIRSR621190-2"/>
    </source>
</evidence>
<evidence type="ECO:0000256" key="8">
    <source>
        <dbReference type="ARBA" id="ARBA00022801"/>
    </source>
</evidence>
<evidence type="ECO:0000313" key="20">
    <source>
        <dbReference type="EMBL" id="AEY69042.1"/>
    </source>
</evidence>
<evidence type="ECO:0000256" key="13">
    <source>
        <dbReference type="ARBA" id="ARBA00023180"/>
    </source>
</evidence>
<keyword evidence="12" id="KW-0865">Zymogen</keyword>
<feature type="binding site" evidence="15">
    <location>
        <position position="164"/>
    </location>
    <ligand>
        <name>Zn(2+)</name>
        <dbReference type="ChEBI" id="CHEBI:29105"/>
        <label>1</label>
    </ligand>
</feature>
<evidence type="ECO:0000256" key="1">
    <source>
        <dbReference type="ARBA" id="ARBA00004498"/>
    </source>
</evidence>
<evidence type="ECO:0000256" key="14">
    <source>
        <dbReference type="PIRSR" id="PIRSR621190-1"/>
    </source>
</evidence>
<evidence type="ECO:0000256" key="3">
    <source>
        <dbReference type="ARBA" id="ARBA00022525"/>
    </source>
</evidence>
<evidence type="ECO:0000256" key="12">
    <source>
        <dbReference type="ARBA" id="ARBA00023145"/>
    </source>
</evidence>
<dbReference type="PROSITE" id="PS00546">
    <property type="entry name" value="CYSTEINE_SWITCH"/>
    <property type="match status" value="1"/>
</dbReference>
<dbReference type="InterPro" id="IPR024079">
    <property type="entry name" value="MetalloPept_cat_dom_sf"/>
</dbReference>
<comment type="subcellular location">
    <subcellularLocation>
        <location evidence="1">Secreted</location>
        <location evidence="1">Extracellular space</location>
        <location evidence="1">Extracellular matrix</location>
    </subcellularLocation>
</comment>
<dbReference type="PRINTS" id="PR00138">
    <property type="entry name" value="MATRIXIN"/>
</dbReference>
<dbReference type="MEROPS" id="M10.013"/>
<keyword evidence="3" id="KW-0964">Secreted</keyword>
<dbReference type="SMART" id="SM00235">
    <property type="entry name" value="ZnMc"/>
    <property type="match status" value="1"/>
</dbReference>
<feature type="binding site" evidence="15">
    <location>
        <position position="193"/>
    </location>
    <ligand>
        <name>Zn(2+)</name>
        <dbReference type="ChEBI" id="CHEBI:29105"/>
        <label>1</label>
    </ligand>
</feature>
<evidence type="ECO:0000256" key="11">
    <source>
        <dbReference type="ARBA" id="ARBA00023049"/>
    </source>
</evidence>
<feature type="binding site" evidence="15">
    <location>
        <position position="234"/>
    </location>
    <ligand>
        <name>Zn(2+)</name>
        <dbReference type="ChEBI" id="CHEBI:29105"/>
        <label>2</label>
        <note>catalytic</note>
    </ligand>
</feature>
<dbReference type="AlphaFoldDB" id="H2FLD2"/>
<dbReference type="GO" id="GO:0006508">
    <property type="term" value="P:proteolysis"/>
    <property type="evidence" value="ECO:0007669"/>
    <property type="project" value="UniProtKB-KW"/>
</dbReference>
<keyword evidence="9 15" id="KW-0862">Zinc</keyword>
<dbReference type="PANTHER" id="PTHR10201:SF30">
    <property type="entry name" value="MATRIX METALLOPROTEINASE-9"/>
    <property type="match status" value="1"/>
</dbReference>
<feature type="active site" evidence="14">
    <location>
        <position position="217"/>
    </location>
</feature>
<dbReference type="InterPro" id="IPR001818">
    <property type="entry name" value="Pept_M10_metallopeptidase"/>
</dbReference>
<feature type="binding site" evidence="15">
    <location>
        <position position="195"/>
    </location>
    <ligand>
        <name>Ca(2+)</name>
        <dbReference type="ChEBI" id="CHEBI:29108"/>
        <label>3</label>
    </ligand>
</feature>
<feature type="binding site" evidence="15">
    <location>
        <position position="166"/>
    </location>
    <ligand>
        <name>Zn(2+)</name>
        <dbReference type="ChEBI" id="CHEBI:29105"/>
        <label>1</label>
    </ligand>
</feature>
<comment type="cofactor">
    <cofactor evidence="15">
        <name>Ca(2+)</name>
        <dbReference type="ChEBI" id="CHEBI:29108"/>
    </cofactor>
    <text evidence="15">Can bind about 5 Ca(2+) ions per subunit.</text>
</comment>
<organism evidence="20">
    <name type="scientific">Mesotes strigatus</name>
    <name type="common">Coastal house snake</name>
    <dbReference type="NCBI Taxonomy" id="3148976"/>
    <lineage>
        <taxon>Eukaryota</taxon>
        <taxon>Metazoa</taxon>
        <taxon>Chordata</taxon>
        <taxon>Craniata</taxon>
        <taxon>Vertebrata</taxon>
        <taxon>Euteleostomi</taxon>
        <taxon>Lepidosauria</taxon>
        <taxon>Squamata</taxon>
        <taxon>Bifurcata</taxon>
        <taxon>Unidentata</taxon>
        <taxon>Episquamata</taxon>
        <taxon>Toxicofera</taxon>
        <taxon>Serpentes</taxon>
        <taxon>Colubroidea</taxon>
        <taxon>Colubridae</taxon>
        <taxon>Mesotes</taxon>
    </lineage>
</organism>
<evidence type="ECO:0000256" key="4">
    <source>
        <dbReference type="ARBA" id="ARBA00022530"/>
    </source>
</evidence>
<feature type="signal peptide" evidence="18">
    <location>
        <begin position="1"/>
        <end position="22"/>
    </location>
</feature>
<dbReference type="FunFam" id="3.40.390.10:FF:000007">
    <property type="entry name" value="Collagenase 3"/>
    <property type="match status" value="1"/>
</dbReference>
<feature type="binding site" evidence="15">
    <location>
        <position position="198"/>
    </location>
    <ligand>
        <name>Ca(2+)</name>
        <dbReference type="ChEBI" id="CHEBI:29108"/>
        <label>3</label>
    </ligand>
</feature>
<name>H2FLD2_9SAUR</name>
<dbReference type="EMBL" id="JQ413303">
    <property type="protein sequence ID" value="AEY69042.1"/>
    <property type="molecule type" value="mRNA"/>
</dbReference>
<feature type="binding site" evidence="15">
    <location>
        <position position="220"/>
    </location>
    <ligand>
        <name>Zn(2+)</name>
        <dbReference type="ChEBI" id="CHEBI:29105"/>
        <label>2</label>
        <note>catalytic</note>
    </ligand>
</feature>
<dbReference type="InterPro" id="IPR021158">
    <property type="entry name" value="Pept_M10A_Zn_BS"/>
</dbReference>
<feature type="binding site" evidence="15">
    <location>
        <position position="226"/>
    </location>
    <ligand>
        <name>Zn(2+)</name>
        <dbReference type="ChEBI" id="CHEBI:29105"/>
        <label>2</label>
        <note>catalytic</note>
    </ligand>
</feature>
<keyword evidence="6 15" id="KW-0479">Metal-binding</keyword>
<feature type="binding site" evidence="15">
    <location>
        <position position="154"/>
    </location>
    <ligand>
        <name>Ca(2+)</name>
        <dbReference type="ChEBI" id="CHEBI:29108"/>
        <label>2</label>
    </ligand>
</feature>
<dbReference type="GO" id="GO:0030574">
    <property type="term" value="P:collagen catabolic process"/>
    <property type="evidence" value="ECO:0007669"/>
    <property type="project" value="TreeGrafter"/>
</dbReference>
<dbReference type="GO" id="GO:0004222">
    <property type="term" value="F:metalloendopeptidase activity"/>
    <property type="evidence" value="ECO:0007669"/>
    <property type="project" value="InterPro"/>
</dbReference>
<comment type="similarity">
    <text evidence="2">Belongs to the peptidase M10A family.</text>
</comment>
<keyword evidence="11" id="KW-0482">Metalloprotease</keyword>
<dbReference type="Pfam" id="PF01471">
    <property type="entry name" value="PG_binding_1"/>
    <property type="match status" value="1"/>
</dbReference>